<dbReference type="Proteomes" id="UP000309676">
    <property type="component" value="Unassembled WGS sequence"/>
</dbReference>
<gene>
    <name evidence="4" type="ORF">FE782_31930</name>
</gene>
<reference evidence="4 5" key="1">
    <citation type="submission" date="2019-05" db="EMBL/GenBank/DDBJ databases">
        <authorList>
            <person name="Narsing Rao M.P."/>
            <person name="Li W.J."/>
        </authorList>
    </citation>
    <scope>NUCLEOTIDE SEQUENCE [LARGE SCALE GENOMIC DNA]</scope>
    <source>
        <strain evidence="4 5">SYSU_K30003</strain>
    </source>
</reference>
<dbReference type="InterPro" id="IPR036397">
    <property type="entry name" value="RNaseH_sf"/>
</dbReference>
<evidence type="ECO:0000313" key="5">
    <source>
        <dbReference type="Proteomes" id="UP000309676"/>
    </source>
</evidence>
<name>A0A5R9G5I7_9BACL</name>
<dbReference type="PANTHER" id="PTHR46889:SF5">
    <property type="entry name" value="INTEGRASE PROTEIN"/>
    <property type="match status" value="1"/>
</dbReference>
<evidence type="ECO:0000256" key="2">
    <source>
        <dbReference type="SAM" id="Coils"/>
    </source>
</evidence>
<dbReference type="Pfam" id="PF13276">
    <property type="entry name" value="HTH_21"/>
    <property type="match status" value="1"/>
</dbReference>
<proteinExistence type="predicted"/>
<comment type="function">
    <text evidence="1">Involved in the transposition of the insertion sequence.</text>
</comment>
<dbReference type="GO" id="GO:0015074">
    <property type="term" value="P:DNA integration"/>
    <property type="evidence" value="ECO:0007669"/>
    <property type="project" value="InterPro"/>
</dbReference>
<evidence type="ECO:0000256" key="1">
    <source>
        <dbReference type="ARBA" id="ARBA00002286"/>
    </source>
</evidence>
<dbReference type="OrthoDB" id="9781005at2"/>
<keyword evidence="5" id="KW-1185">Reference proteome</keyword>
<dbReference type="SUPFAM" id="SSF46689">
    <property type="entry name" value="Homeodomain-like"/>
    <property type="match status" value="1"/>
</dbReference>
<sequence length="443" mass="51633">MIKSRIKFSTQDIRQLQGNPNVQQISEKSITYSPVFKLAAVMAYNDGAAPMEIFINGGFDTVVIGPKTPKWCLKRWRTAYAKYGEEGLLEERRGKGSIGRKPAGELSVEEKLKKAEAKIKLLEAENELLKKLEALERRNHSTLSSSERFQLIKQVLQKYRLKGMTRYLCRLAEVSRSGYYRWLLAEEHRQQQDHTDERDFQLIKSHFDFLDGKAGALVIKMRLERIDGIVMNHKKIRRLMRKYRLVAKVRQLNPYRKMAKATHEHSTCPNSLDRCFDQGEPQKVLLTDITYMRYGRGQWAYLSCVKDGATKEILAHYLSTSLDLSIVERTLDLLCDRLSGNIHPEAIFHSDQGMHYTHPRIRNLIKKNGFKQSMSRKGNCWDNAPMESFFGHLKDELDYQHCNSIEELRLLVDQYISYYNTGRYQWSLKKMTPNEYRSHLLAA</sequence>
<evidence type="ECO:0000313" key="4">
    <source>
        <dbReference type="EMBL" id="TLS48214.1"/>
    </source>
</evidence>
<comment type="caution">
    <text evidence="4">The sequence shown here is derived from an EMBL/GenBank/DDBJ whole genome shotgun (WGS) entry which is preliminary data.</text>
</comment>
<accession>A0A5R9G5I7</accession>
<dbReference type="PANTHER" id="PTHR46889">
    <property type="entry name" value="TRANSPOSASE INSF FOR INSERTION SEQUENCE IS3B-RELATED"/>
    <property type="match status" value="1"/>
</dbReference>
<dbReference type="InterPro" id="IPR048020">
    <property type="entry name" value="Transpos_IS3"/>
</dbReference>
<dbReference type="EMBL" id="VCIW01000051">
    <property type="protein sequence ID" value="TLS48214.1"/>
    <property type="molecule type" value="Genomic_DNA"/>
</dbReference>
<feature type="coiled-coil region" evidence="2">
    <location>
        <begin position="105"/>
        <end position="138"/>
    </location>
</feature>
<dbReference type="SUPFAM" id="SSF53098">
    <property type="entry name" value="Ribonuclease H-like"/>
    <property type="match status" value="1"/>
</dbReference>
<dbReference type="InterPro" id="IPR001584">
    <property type="entry name" value="Integrase_cat-core"/>
</dbReference>
<evidence type="ECO:0000259" key="3">
    <source>
        <dbReference type="PROSITE" id="PS50994"/>
    </source>
</evidence>
<dbReference type="NCBIfam" id="NF033516">
    <property type="entry name" value="transpos_IS3"/>
    <property type="match status" value="1"/>
</dbReference>
<dbReference type="PROSITE" id="PS50994">
    <property type="entry name" value="INTEGRASE"/>
    <property type="match status" value="1"/>
</dbReference>
<organism evidence="4 5">
    <name type="scientific">Paenibacillus antri</name>
    <dbReference type="NCBI Taxonomy" id="2582848"/>
    <lineage>
        <taxon>Bacteria</taxon>
        <taxon>Bacillati</taxon>
        <taxon>Bacillota</taxon>
        <taxon>Bacilli</taxon>
        <taxon>Bacillales</taxon>
        <taxon>Paenibacillaceae</taxon>
        <taxon>Paenibacillus</taxon>
    </lineage>
</organism>
<dbReference type="Pfam" id="PF13333">
    <property type="entry name" value="rve_2"/>
    <property type="match status" value="1"/>
</dbReference>
<dbReference type="GO" id="GO:0003676">
    <property type="term" value="F:nucleic acid binding"/>
    <property type="evidence" value="ECO:0007669"/>
    <property type="project" value="InterPro"/>
</dbReference>
<dbReference type="Gene3D" id="3.30.420.10">
    <property type="entry name" value="Ribonuclease H-like superfamily/Ribonuclease H"/>
    <property type="match status" value="1"/>
</dbReference>
<feature type="domain" description="Integrase catalytic" evidence="3">
    <location>
        <begin position="277"/>
        <end position="441"/>
    </location>
</feature>
<keyword evidence="2" id="KW-0175">Coiled coil</keyword>
<dbReference type="InterPro" id="IPR012337">
    <property type="entry name" value="RNaseH-like_sf"/>
</dbReference>
<dbReference type="InterPro" id="IPR050900">
    <property type="entry name" value="Transposase_IS3/IS150/IS904"/>
</dbReference>
<dbReference type="Pfam" id="PF00665">
    <property type="entry name" value="rve"/>
    <property type="match status" value="1"/>
</dbReference>
<dbReference type="InterPro" id="IPR009057">
    <property type="entry name" value="Homeodomain-like_sf"/>
</dbReference>
<protein>
    <submittedName>
        <fullName evidence="4">IS3 family transposase</fullName>
    </submittedName>
</protein>
<dbReference type="InterPro" id="IPR025948">
    <property type="entry name" value="HTH-like_dom"/>
</dbReference>
<dbReference type="AlphaFoldDB" id="A0A5R9G5I7"/>